<dbReference type="InterPro" id="IPR001789">
    <property type="entry name" value="Sig_transdc_resp-reg_receiver"/>
</dbReference>
<evidence type="ECO:0000256" key="2">
    <source>
        <dbReference type="ARBA" id="ARBA00006402"/>
    </source>
</evidence>
<feature type="domain" description="PAC" evidence="14">
    <location>
        <begin position="1475"/>
        <end position="1527"/>
    </location>
</feature>
<dbReference type="CDD" id="cd00130">
    <property type="entry name" value="PAS"/>
    <property type="match status" value="8"/>
</dbReference>
<dbReference type="InterPro" id="IPR013655">
    <property type="entry name" value="PAS_fold_3"/>
</dbReference>
<dbReference type="SMART" id="SM00091">
    <property type="entry name" value="PAS"/>
    <property type="match status" value="8"/>
</dbReference>
<evidence type="ECO:0000313" key="16">
    <source>
        <dbReference type="Proteomes" id="UP000256388"/>
    </source>
</evidence>
<feature type="domain" description="PAC" evidence="14">
    <location>
        <begin position="1022"/>
        <end position="1074"/>
    </location>
</feature>
<dbReference type="InterPro" id="IPR011006">
    <property type="entry name" value="CheY-like_superfamily"/>
</dbReference>
<dbReference type="PROSITE" id="PS50112">
    <property type="entry name" value="PAS"/>
    <property type="match status" value="6"/>
</dbReference>
<dbReference type="CDD" id="cd17546">
    <property type="entry name" value="REC_hyHK_CKI1_RcsC-like"/>
    <property type="match status" value="1"/>
</dbReference>
<feature type="domain" description="PAS" evidence="13">
    <location>
        <begin position="947"/>
        <end position="1020"/>
    </location>
</feature>
<dbReference type="GO" id="GO:0006355">
    <property type="term" value="P:regulation of DNA-templated transcription"/>
    <property type="evidence" value="ECO:0007669"/>
    <property type="project" value="InterPro"/>
</dbReference>
<dbReference type="InterPro" id="IPR013767">
    <property type="entry name" value="PAS_fold"/>
</dbReference>
<dbReference type="SUPFAM" id="SSF47384">
    <property type="entry name" value="Homodimeric domain of signal transducing histidine kinase"/>
    <property type="match status" value="1"/>
</dbReference>
<dbReference type="InterPro" id="IPR000700">
    <property type="entry name" value="PAS-assoc_C"/>
</dbReference>
<keyword evidence="4 9" id="KW-0597">Phosphoprotein</keyword>
<dbReference type="SUPFAM" id="SSF55874">
    <property type="entry name" value="ATPase domain of HSP90 chaperone/DNA topoisomerase II/histidine kinase"/>
    <property type="match status" value="1"/>
</dbReference>
<dbReference type="InterPro" id="IPR004358">
    <property type="entry name" value="Sig_transdc_His_kin-like_C"/>
</dbReference>
<comment type="similarity">
    <text evidence="2">In the N-terminal section; belongs to the phytochrome family.</text>
</comment>
<dbReference type="Proteomes" id="UP000256388">
    <property type="component" value="Unassembled WGS sequence"/>
</dbReference>
<dbReference type="EC" id="2.7.13.3" evidence="3"/>
<dbReference type="PANTHER" id="PTHR43047">
    <property type="entry name" value="TWO-COMPONENT HISTIDINE PROTEIN KINASE"/>
    <property type="match status" value="1"/>
</dbReference>
<feature type="domain" description="PAS" evidence="13">
    <location>
        <begin position="815"/>
        <end position="886"/>
    </location>
</feature>
<dbReference type="InterPro" id="IPR003594">
    <property type="entry name" value="HATPase_dom"/>
</dbReference>
<comment type="caution">
    <text evidence="15">The sequence shown here is derived from an EMBL/GenBank/DDBJ whole genome shotgun (WGS) entry which is preliminary data.</text>
</comment>
<dbReference type="InterPro" id="IPR003018">
    <property type="entry name" value="GAF"/>
</dbReference>
<keyword evidence="16" id="KW-1185">Reference proteome</keyword>
<evidence type="ECO:0000256" key="8">
    <source>
        <dbReference type="ARBA" id="ARBA00074306"/>
    </source>
</evidence>
<dbReference type="PANTHER" id="PTHR43047:SF63">
    <property type="entry name" value="HISTIDINE KINASE"/>
    <property type="match status" value="1"/>
</dbReference>
<feature type="domain" description="Response regulatory" evidence="12">
    <location>
        <begin position="1919"/>
        <end position="2032"/>
    </location>
</feature>
<protein>
    <recommendedName>
        <fullName evidence="8">Circadian input-output histidine kinase CikA</fullName>
        <ecNumber evidence="3">2.7.13.3</ecNumber>
    </recommendedName>
</protein>
<name>A0A347ZQX0_9CHLR</name>
<dbReference type="FunFam" id="3.30.565.10:FF:000010">
    <property type="entry name" value="Sensor histidine kinase RcsC"/>
    <property type="match status" value="1"/>
</dbReference>
<evidence type="ECO:0000259" key="12">
    <source>
        <dbReference type="PROSITE" id="PS50110"/>
    </source>
</evidence>
<feature type="domain" description="PAC" evidence="14">
    <location>
        <begin position="1335"/>
        <end position="1390"/>
    </location>
</feature>
<dbReference type="SMART" id="SM00086">
    <property type="entry name" value="PAC"/>
    <property type="match status" value="7"/>
</dbReference>
<evidence type="ECO:0000256" key="9">
    <source>
        <dbReference type="PROSITE-ProRule" id="PRU00169"/>
    </source>
</evidence>
<proteinExistence type="inferred from homology"/>
<dbReference type="InterPro" id="IPR036890">
    <property type="entry name" value="HATPase_C_sf"/>
</dbReference>
<dbReference type="InterPro" id="IPR000014">
    <property type="entry name" value="PAS"/>
</dbReference>
<feature type="domain" description="PAS" evidence="13">
    <location>
        <begin position="1402"/>
        <end position="1472"/>
    </location>
</feature>
<keyword evidence="10" id="KW-0175">Coiled coil</keyword>
<dbReference type="SUPFAM" id="SSF55785">
    <property type="entry name" value="PYP-like sensor domain (PAS domain)"/>
    <property type="match status" value="8"/>
</dbReference>
<dbReference type="FunFam" id="1.10.287.130:FF:000145">
    <property type="entry name" value="Sensory transduction histidine kinase"/>
    <property type="match status" value="1"/>
</dbReference>
<dbReference type="PROSITE" id="PS50113">
    <property type="entry name" value="PAC"/>
    <property type="match status" value="6"/>
</dbReference>
<dbReference type="RefSeq" id="WP_116224860.1">
    <property type="nucleotide sequence ID" value="NZ_AP018437.1"/>
</dbReference>
<dbReference type="Pfam" id="PF08448">
    <property type="entry name" value="PAS_4"/>
    <property type="match status" value="2"/>
</dbReference>
<feature type="domain" description="PAC" evidence="14">
    <location>
        <begin position="336"/>
        <end position="388"/>
    </location>
</feature>
<evidence type="ECO:0000256" key="3">
    <source>
        <dbReference type="ARBA" id="ARBA00012438"/>
    </source>
</evidence>
<dbReference type="Gene3D" id="3.30.450.40">
    <property type="match status" value="2"/>
</dbReference>
<dbReference type="InterPro" id="IPR005467">
    <property type="entry name" value="His_kinase_dom"/>
</dbReference>
<dbReference type="CDD" id="cd00082">
    <property type="entry name" value="HisKA"/>
    <property type="match status" value="1"/>
</dbReference>
<dbReference type="GO" id="GO:0000155">
    <property type="term" value="F:phosphorelay sensor kinase activity"/>
    <property type="evidence" value="ECO:0007669"/>
    <property type="project" value="InterPro"/>
</dbReference>
<dbReference type="SMART" id="SM00448">
    <property type="entry name" value="REC"/>
    <property type="match status" value="2"/>
</dbReference>
<dbReference type="Pfam" id="PF00512">
    <property type="entry name" value="HisKA"/>
    <property type="match status" value="1"/>
</dbReference>
<keyword evidence="7" id="KW-0902">Two-component regulatory system</keyword>
<dbReference type="Pfam" id="PF01590">
    <property type="entry name" value="GAF"/>
    <property type="match status" value="2"/>
</dbReference>
<feature type="domain" description="Histidine kinase" evidence="11">
    <location>
        <begin position="1679"/>
        <end position="1900"/>
    </location>
</feature>
<dbReference type="InterPro" id="IPR035965">
    <property type="entry name" value="PAS-like_dom_sf"/>
</dbReference>
<dbReference type="Pfam" id="PF02518">
    <property type="entry name" value="HATPase_c"/>
    <property type="match status" value="1"/>
</dbReference>
<feature type="modified residue" description="4-aspartylphosphate" evidence="9">
    <location>
        <position position="2099"/>
    </location>
</feature>
<gene>
    <name evidence="15" type="ORF">DFR64_1637</name>
</gene>
<feature type="modified residue" description="4-aspartylphosphate" evidence="9">
    <location>
        <position position="1968"/>
    </location>
</feature>
<dbReference type="Gene3D" id="2.10.70.100">
    <property type="match status" value="1"/>
</dbReference>
<feature type="domain" description="PAS" evidence="13">
    <location>
        <begin position="1528"/>
        <end position="1598"/>
    </location>
</feature>
<feature type="coiled-coil region" evidence="10">
    <location>
        <begin position="1378"/>
        <end position="1412"/>
    </location>
</feature>
<evidence type="ECO:0000259" key="13">
    <source>
        <dbReference type="PROSITE" id="PS50112"/>
    </source>
</evidence>
<dbReference type="Gene3D" id="3.30.565.10">
    <property type="entry name" value="Histidine kinase-like ATPase, C-terminal domain"/>
    <property type="match status" value="1"/>
</dbReference>
<keyword evidence="5" id="KW-0808">Transferase</keyword>
<dbReference type="Pfam" id="PF08447">
    <property type="entry name" value="PAS_3"/>
    <property type="match status" value="2"/>
</dbReference>
<dbReference type="SMART" id="SM00387">
    <property type="entry name" value="HATPase_c"/>
    <property type="match status" value="1"/>
</dbReference>
<evidence type="ECO:0000256" key="7">
    <source>
        <dbReference type="ARBA" id="ARBA00023012"/>
    </source>
</evidence>
<dbReference type="CDD" id="cd16922">
    <property type="entry name" value="HATPase_EvgS-ArcB-TorS-like"/>
    <property type="match status" value="1"/>
</dbReference>
<evidence type="ECO:0000256" key="10">
    <source>
        <dbReference type="SAM" id="Coils"/>
    </source>
</evidence>
<dbReference type="SMART" id="SM00065">
    <property type="entry name" value="GAF"/>
    <property type="match status" value="2"/>
</dbReference>
<evidence type="ECO:0000313" key="15">
    <source>
        <dbReference type="EMBL" id="REG11745.1"/>
    </source>
</evidence>
<dbReference type="EMBL" id="QUMS01000001">
    <property type="protein sequence ID" value="REG11745.1"/>
    <property type="molecule type" value="Genomic_DNA"/>
</dbReference>
<dbReference type="GO" id="GO:0005886">
    <property type="term" value="C:plasma membrane"/>
    <property type="evidence" value="ECO:0007669"/>
    <property type="project" value="TreeGrafter"/>
</dbReference>
<dbReference type="GO" id="GO:0009927">
    <property type="term" value="F:histidine phosphotransfer kinase activity"/>
    <property type="evidence" value="ECO:0007669"/>
    <property type="project" value="TreeGrafter"/>
</dbReference>
<dbReference type="Pfam" id="PF00989">
    <property type="entry name" value="PAS"/>
    <property type="match status" value="1"/>
</dbReference>
<dbReference type="Gene3D" id="3.40.50.2300">
    <property type="match status" value="2"/>
</dbReference>
<evidence type="ECO:0000256" key="5">
    <source>
        <dbReference type="ARBA" id="ARBA00022679"/>
    </source>
</evidence>
<evidence type="ECO:0000259" key="11">
    <source>
        <dbReference type="PROSITE" id="PS50109"/>
    </source>
</evidence>
<evidence type="ECO:0000259" key="14">
    <source>
        <dbReference type="PROSITE" id="PS50113"/>
    </source>
</evidence>
<dbReference type="Pfam" id="PF13426">
    <property type="entry name" value="PAS_9"/>
    <property type="match status" value="3"/>
</dbReference>
<evidence type="ECO:0000256" key="1">
    <source>
        <dbReference type="ARBA" id="ARBA00000085"/>
    </source>
</evidence>
<dbReference type="OrthoDB" id="9801651at2"/>
<dbReference type="InterPro" id="IPR003661">
    <property type="entry name" value="HisK_dim/P_dom"/>
</dbReference>
<feature type="domain" description="Response regulatory" evidence="12">
    <location>
        <begin position="2050"/>
        <end position="2168"/>
    </location>
</feature>
<dbReference type="InterPro" id="IPR036097">
    <property type="entry name" value="HisK_dim/P_sf"/>
</dbReference>
<dbReference type="NCBIfam" id="TIGR00229">
    <property type="entry name" value="sensory_box"/>
    <property type="match status" value="8"/>
</dbReference>
<evidence type="ECO:0000256" key="4">
    <source>
        <dbReference type="ARBA" id="ARBA00022553"/>
    </source>
</evidence>
<feature type="coiled-coil region" evidence="10">
    <location>
        <begin position="1645"/>
        <end position="1672"/>
    </location>
</feature>
<dbReference type="PROSITE" id="PS50110">
    <property type="entry name" value="RESPONSE_REGULATORY"/>
    <property type="match status" value="2"/>
</dbReference>
<reference evidence="15 16" key="1">
    <citation type="submission" date="2018-08" db="EMBL/GenBank/DDBJ databases">
        <title>Genomic Encyclopedia of Type Strains, Phase IV (KMG-IV): sequencing the most valuable type-strain genomes for metagenomic binning, comparative biology and taxonomic classification.</title>
        <authorList>
            <person name="Goeker M."/>
        </authorList>
    </citation>
    <scope>NUCLEOTIDE SEQUENCE [LARGE SCALE GENOMIC DNA]</scope>
    <source>
        <strain evidence="15 16">DSM 23923</strain>
    </source>
</reference>
<feature type="domain" description="PAS" evidence="13">
    <location>
        <begin position="137"/>
        <end position="206"/>
    </location>
</feature>
<feature type="domain" description="PAS" evidence="13">
    <location>
        <begin position="1266"/>
        <end position="1336"/>
    </location>
</feature>
<dbReference type="InterPro" id="IPR001610">
    <property type="entry name" value="PAC"/>
</dbReference>
<comment type="catalytic activity">
    <reaction evidence="1">
        <text>ATP + protein L-histidine = ADP + protein N-phospho-L-histidine.</text>
        <dbReference type="EC" id="2.7.13.3"/>
    </reaction>
</comment>
<dbReference type="InterPro" id="IPR029016">
    <property type="entry name" value="GAF-like_dom_sf"/>
</dbReference>
<dbReference type="PROSITE" id="PS50109">
    <property type="entry name" value="HIS_KIN"/>
    <property type="match status" value="1"/>
</dbReference>
<accession>A0A347ZQX0</accession>
<dbReference type="SUPFAM" id="SSF52172">
    <property type="entry name" value="CheY-like"/>
    <property type="match status" value="2"/>
</dbReference>
<dbReference type="InterPro" id="IPR013656">
    <property type="entry name" value="PAS_4"/>
</dbReference>
<organism evidence="15 16">
    <name type="scientific">Pelolinea submarina</name>
    <dbReference type="NCBI Taxonomy" id="913107"/>
    <lineage>
        <taxon>Bacteria</taxon>
        <taxon>Bacillati</taxon>
        <taxon>Chloroflexota</taxon>
        <taxon>Anaerolineae</taxon>
        <taxon>Anaerolineales</taxon>
        <taxon>Anaerolineaceae</taxon>
        <taxon>Pelolinea</taxon>
    </lineage>
</organism>
<feature type="domain" description="PAC" evidence="14">
    <location>
        <begin position="1603"/>
        <end position="1654"/>
    </location>
</feature>
<dbReference type="Gene3D" id="3.30.450.20">
    <property type="entry name" value="PAS domain"/>
    <property type="match status" value="8"/>
</dbReference>
<keyword evidence="6" id="KW-0418">Kinase</keyword>
<dbReference type="SMART" id="SM00388">
    <property type="entry name" value="HisKA"/>
    <property type="match status" value="1"/>
</dbReference>
<sequence length="2180" mass="248992">MKDQKTRVLIFDVDRDYFAPLQKELNREFRKSISWLKLSSLDDVPQKLKGGQAEILLTHAGINPSGFKRLFDLTQRKSPGLVVLVWADKTARKNYPVGKGFGIENMMVFNTGEFTAAAQIIRLEIEKLAYANLYQASEEKFEQIFNQTPLFSLITGFESGLILAINEAFIQITGFTREELFGHTTEELGLWENPQEIDRIARKLQKEPKIEAIDINYLSRDKENRIFRAAVERIDYLGKEAMLFSGEDVTARVLFERAAERNHGDLTRAQKLPHLGNWTLDLKTDSLHFSEELYQIFGLSHLEGDFQESYYVRIHPNDREFVRNTHANVKQKFKPFDIEFRIITPDGTLKYIREIGDAIRDSDEKVVGLFGMIQDITEYKKMQIDIRERLKELTCLYQAAQLFQDKVLTVEEICQKVVDLIPPAMQFPSITAARLEIYQETFHTGNWIEDLDYCLEASINIDSGQIGKLSVYYRENAPFLIPEEQNLVDNLARMIGLWKKRHQSMLEVHENSRQYQNALEGMLEGIQILDFDWRYLFINSAAEKQNRKPASEMIGRRYAEIWPDIEESEVYQRIKDCLENRVPYEMENEFTFPDKQIGWFELSIEPTRAGVLIHSVDITERKKVAAQMEKQKMQMQNHLRLLNLLTETSTNFINLSSEDATREFDNVLKMIGEIEAVDRSYIFRIDAHTGLMSNTNEWCAPNIEPQIDEFQDVPQKTFPWWMGELNKGKVIYIPNVADLPIEAKPEQDILESQSIQSVLAIPLIAKDRLLGFLGFDSVKEMRYWSEDTIMLIHMTGDILSSVIIRNEAERELKQSNANYELISRNSQDVIWSLDVETQRITYLSPSIEKLRGYKPEAALKQSLQEIFTPDSYQAMMDSMWDSVSAFEQTHTTQTRTMELTQTRKDGSTVETEVVTNLAMDNEGKLRMVGVSRDISERKYAEMELRNSEERFRQIAENMQEVFWMMDRKDDKIIYLSPAFETVWDLPVQGILDGSIDFINTIHPEDRKQVKADMQRQLKGMKVTMNYRIIRPDGEIRWISDKSSPIFNADGEIVRTLGISNDVTEQRLYDERLKQRADDLDLINNINLAKNRGDDLSQIIKIMAEKIREIFGCKLVATFTSDEVSRSIQLVNINIEPGLRRKLGAKIENEMRDAQLSIPIDASNEFSEILHENKPTLLNSKNESLKFLQNINSPAINNQEDREMFKSLSFENTILAPLKIHENLVGLLCLGRPERFTEEEIKRIGIIADQFTTAINRRRMEHMLQSSEEKYRGLVESLDNVIATVNQDGRFLYMNDVAARSLGGTPQELIGKTIHELFGEPSATKQLESTRKAFFEDISIVTESPIMINGKIEWYRTSLQPIHDENGKVVNVLVNSLNINQLKTTQQELMELNRTLEERVEERTAEVQDLYENAPVGYHSLDPSGRFVLVNQTELNWLGYTRDEVIGKPVQNFLTRESIEAFKVNFPEYIKRGWLRDLELDFIRKDGSVLQTLVSATAINDADGNYAMSRSTMTDIGERKKADMALRESQAKLQDFLDSANDLIQTVNENCAFTYVNKAWCNTLGYTPEEAVQLSMYDIVDPSSHAHCKAIIENLNQDQDQDPMCIEVIFKTKAGKLVFVEGSVVAHADSNGQVLINGIFRDVTQRRQAEQALRNSRDELRAANMALEKAAQLKDEFLASMSHELRTPLTGVLGLSEALQLETYGPLTENQQKALKDIESSGRHLLELINDILDLSKIEAEKLDLQLEACSVSEICQASLQLVKGMAEKKHQKIEFKTNLANAIIQADPRRMKQMLVNLLSNAVKFTPEGGSLGMDVEGVEELNTIEFNVWDKGIGIKSEDLSRLFTPFVQLDSSLSRQQSGTGLGLSLVLRLAELHGGSVSVESDPSKGSCFTVSLPWYPHHEEQEKEKEDDQPLSISRCLLIEDNLIHSNQISSYLEQLHIECIPYHSGQGAFETAIKIHPDVIMLDLHLPDKSGEDVLKELKKDPRTSHIVVIISSVEDDRNYYLNQGAAGYLVKPFTLTDVKNEFSRVFNRSEDQHDLSGAKNTQATVLVVDDNQIVLDTVADFLKTRSFYVVQAHNGQEMINLTPEIKPDIILADIQMPGMDGLEAIRRVRALENTQVANVPIIAVTALAMVGDREKCLQAGANEYLSKPIKLTELEDTINQVIKNAKKGHAKSTE</sequence>
<evidence type="ECO:0000256" key="6">
    <source>
        <dbReference type="ARBA" id="ARBA00022777"/>
    </source>
</evidence>
<dbReference type="SUPFAM" id="SSF55781">
    <property type="entry name" value="GAF domain-like"/>
    <property type="match status" value="2"/>
</dbReference>
<dbReference type="Pfam" id="PF00072">
    <property type="entry name" value="Response_reg"/>
    <property type="match status" value="2"/>
</dbReference>
<dbReference type="Gene3D" id="1.10.287.130">
    <property type="match status" value="1"/>
</dbReference>
<feature type="domain" description="PAC" evidence="14">
    <location>
        <begin position="895"/>
        <end position="946"/>
    </location>
</feature>
<dbReference type="PRINTS" id="PR00344">
    <property type="entry name" value="BCTRLSENSOR"/>
</dbReference>